<dbReference type="RefSeq" id="WP_382256634.1">
    <property type="nucleotide sequence ID" value="NZ_JBHTBX010000005.1"/>
</dbReference>
<evidence type="ECO:0000256" key="1">
    <source>
        <dbReference type="SAM" id="MobiDB-lite"/>
    </source>
</evidence>
<dbReference type="EMBL" id="JBHTBX010000005">
    <property type="protein sequence ID" value="MFC7434832.1"/>
    <property type="molecule type" value="Genomic_DNA"/>
</dbReference>
<protein>
    <recommendedName>
        <fullName evidence="4">Flagellar protein FlgN</fullName>
    </recommendedName>
</protein>
<feature type="region of interest" description="Disordered" evidence="1">
    <location>
        <begin position="98"/>
        <end position="119"/>
    </location>
</feature>
<keyword evidence="3" id="KW-1185">Reference proteome</keyword>
<sequence>MNTTDHAHPWIQTLNASLDELEGELLKSNAMGVEMASARVQSVLQQAPRTAEINRPGSLLRPQMEAAAQRFGRLRQAVIQSAARSQREVESLLPQTADAVTYGSSRGSSGAGRAYHLSA</sequence>
<evidence type="ECO:0000313" key="2">
    <source>
        <dbReference type="EMBL" id="MFC7434832.1"/>
    </source>
</evidence>
<accession>A0ABW2R9R8</accession>
<organism evidence="2 3">
    <name type="scientific">Hydrogenophaga bisanensis</name>
    <dbReference type="NCBI Taxonomy" id="439611"/>
    <lineage>
        <taxon>Bacteria</taxon>
        <taxon>Pseudomonadati</taxon>
        <taxon>Pseudomonadota</taxon>
        <taxon>Betaproteobacteria</taxon>
        <taxon>Burkholderiales</taxon>
        <taxon>Comamonadaceae</taxon>
        <taxon>Hydrogenophaga</taxon>
    </lineage>
</organism>
<name>A0ABW2R9R8_9BURK</name>
<evidence type="ECO:0000313" key="3">
    <source>
        <dbReference type="Proteomes" id="UP001596495"/>
    </source>
</evidence>
<dbReference type="Proteomes" id="UP001596495">
    <property type="component" value="Unassembled WGS sequence"/>
</dbReference>
<proteinExistence type="predicted"/>
<evidence type="ECO:0008006" key="4">
    <source>
        <dbReference type="Google" id="ProtNLM"/>
    </source>
</evidence>
<feature type="compositionally biased region" description="Low complexity" evidence="1">
    <location>
        <begin position="103"/>
        <end position="119"/>
    </location>
</feature>
<reference evidence="3" key="1">
    <citation type="journal article" date="2019" name="Int. J. Syst. Evol. Microbiol.">
        <title>The Global Catalogue of Microorganisms (GCM) 10K type strain sequencing project: providing services to taxonomists for standard genome sequencing and annotation.</title>
        <authorList>
            <consortium name="The Broad Institute Genomics Platform"/>
            <consortium name="The Broad Institute Genome Sequencing Center for Infectious Disease"/>
            <person name="Wu L."/>
            <person name="Ma J."/>
        </authorList>
    </citation>
    <scope>NUCLEOTIDE SEQUENCE [LARGE SCALE GENOMIC DNA]</scope>
    <source>
        <strain evidence="3">CCUG 54518</strain>
    </source>
</reference>
<gene>
    <name evidence="2" type="ORF">ACFQNJ_09935</name>
</gene>
<comment type="caution">
    <text evidence="2">The sequence shown here is derived from an EMBL/GenBank/DDBJ whole genome shotgun (WGS) entry which is preliminary data.</text>
</comment>